<dbReference type="Gene3D" id="3.30.565.10">
    <property type="entry name" value="Histidine kinase-like ATPase, C-terminal domain"/>
    <property type="match status" value="1"/>
</dbReference>
<dbReference type="PANTHER" id="PTHR34220">
    <property type="entry name" value="SENSOR HISTIDINE KINASE YPDA"/>
    <property type="match status" value="1"/>
</dbReference>
<dbReference type="PANTHER" id="PTHR34220:SF7">
    <property type="entry name" value="SENSOR HISTIDINE KINASE YPDA"/>
    <property type="match status" value="1"/>
</dbReference>
<keyword evidence="2" id="KW-0418">Kinase</keyword>
<keyword evidence="2" id="KW-0808">Transferase</keyword>
<accession>A0A1I1UK33</accession>
<dbReference type="InterPro" id="IPR036890">
    <property type="entry name" value="HATPase_C_sf"/>
</dbReference>
<proteinExistence type="predicted"/>
<feature type="domain" description="Signal transduction histidine kinase internal region" evidence="1">
    <location>
        <begin position="31"/>
        <end position="109"/>
    </location>
</feature>
<evidence type="ECO:0000313" key="2">
    <source>
        <dbReference type="EMBL" id="SFD68330.1"/>
    </source>
</evidence>
<dbReference type="InterPro" id="IPR050640">
    <property type="entry name" value="Bact_2-comp_sensor_kinase"/>
</dbReference>
<reference evidence="2 3" key="1">
    <citation type="submission" date="2016-10" db="EMBL/GenBank/DDBJ databases">
        <authorList>
            <person name="de Groot N.N."/>
        </authorList>
    </citation>
    <scope>NUCLEOTIDE SEQUENCE [LARGE SCALE GENOMIC DNA]</scope>
    <source>
        <strain evidence="2 3">DSM 26130</strain>
    </source>
</reference>
<dbReference type="GO" id="GO:0016020">
    <property type="term" value="C:membrane"/>
    <property type="evidence" value="ECO:0007669"/>
    <property type="project" value="InterPro"/>
</dbReference>
<dbReference type="Proteomes" id="UP000198598">
    <property type="component" value="Unassembled WGS sequence"/>
</dbReference>
<dbReference type="EMBL" id="FOLQ01000006">
    <property type="protein sequence ID" value="SFD68330.1"/>
    <property type="molecule type" value="Genomic_DNA"/>
</dbReference>
<dbReference type="Pfam" id="PF06580">
    <property type="entry name" value="His_kinase"/>
    <property type="match status" value="1"/>
</dbReference>
<organism evidence="2 3">
    <name type="scientific">Spirosoma endophyticum</name>
    <dbReference type="NCBI Taxonomy" id="662367"/>
    <lineage>
        <taxon>Bacteria</taxon>
        <taxon>Pseudomonadati</taxon>
        <taxon>Bacteroidota</taxon>
        <taxon>Cytophagia</taxon>
        <taxon>Cytophagales</taxon>
        <taxon>Cytophagaceae</taxon>
        <taxon>Spirosoma</taxon>
    </lineage>
</organism>
<protein>
    <submittedName>
        <fullName evidence="2">Histidine kinase</fullName>
    </submittedName>
</protein>
<dbReference type="GO" id="GO:0000155">
    <property type="term" value="F:phosphorelay sensor kinase activity"/>
    <property type="evidence" value="ECO:0007669"/>
    <property type="project" value="InterPro"/>
</dbReference>
<dbReference type="SUPFAM" id="SSF55874">
    <property type="entry name" value="ATPase domain of HSP90 chaperone/DNA topoisomerase II/histidine kinase"/>
    <property type="match status" value="1"/>
</dbReference>
<dbReference type="AlphaFoldDB" id="A0A1I1UK33"/>
<dbReference type="STRING" id="662367.SAMN05216167_106211"/>
<evidence type="ECO:0000313" key="3">
    <source>
        <dbReference type="Proteomes" id="UP000198598"/>
    </source>
</evidence>
<evidence type="ECO:0000259" key="1">
    <source>
        <dbReference type="Pfam" id="PF06580"/>
    </source>
</evidence>
<keyword evidence="3" id="KW-1185">Reference proteome</keyword>
<dbReference type="InterPro" id="IPR010559">
    <property type="entry name" value="Sig_transdc_His_kin_internal"/>
</dbReference>
<gene>
    <name evidence="2" type="ORF">SAMN05216167_106211</name>
</gene>
<sequence length="241" mass="26808">MALDAKLVKTKPDYQQAKQQLSDTNRRIAEAKLLSLRMQMNPHFVFNSLNAINNFVLQNDSEQASRYLTVFATLMRQILANTQTDWVSLHDELIALRSYIELEQLRCDGHFDVDVQIDAALNAYTVQVPPLLIQPYVENAIRRGLLPQLNGHPQLKINCKRAGNQLSISIADNGIGRAAAASMHARSMAENQLQGSQVAEERIALVNDIYGVDAHIESLDLVTTDGQPAGTCITFTQNLKP</sequence>
<name>A0A1I1UK33_9BACT</name>